<dbReference type="GeneID" id="10278448"/>
<evidence type="ECO:0000313" key="3">
    <source>
        <dbReference type="Proteomes" id="UP000007490"/>
    </source>
</evidence>
<sequence precursor="true">MRRYEMMARLRLVLILAIVLAVVAALLYLVYGFALVWQALASGIIIAILCILIILLLGVSIFLWTKNFLIKRELKRSEMELAQCRAQLKMAVAFKEEDKEN</sequence>
<dbReference type="EMBL" id="CP002551">
    <property type="protein sequence ID" value="ADZ10208.1"/>
    <property type="molecule type" value="Genomic_DNA"/>
</dbReference>
<dbReference type="RefSeq" id="WP_013645559.1">
    <property type="nucleotide sequence ID" value="NC_015216.1"/>
</dbReference>
<feature type="transmembrane region" description="Helical" evidence="1">
    <location>
        <begin position="40"/>
        <end position="65"/>
    </location>
</feature>
<keyword evidence="1" id="KW-1133">Transmembrane helix</keyword>
<dbReference type="AlphaFoldDB" id="F0TBD9"/>
<gene>
    <name evidence="2" type="ordered locus">Metbo_1988</name>
</gene>
<accession>F0TBD9</accession>
<keyword evidence="1" id="KW-0812">Transmembrane</keyword>
<proteinExistence type="predicted"/>
<feature type="transmembrane region" description="Helical" evidence="1">
    <location>
        <begin position="12"/>
        <end position="34"/>
    </location>
</feature>
<organism evidence="2 3">
    <name type="scientific">Methanobacterium lacus (strain AL-21)</name>
    <dbReference type="NCBI Taxonomy" id="877455"/>
    <lineage>
        <taxon>Archaea</taxon>
        <taxon>Methanobacteriati</taxon>
        <taxon>Methanobacteriota</taxon>
        <taxon>Methanomada group</taxon>
        <taxon>Methanobacteria</taxon>
        <taxon>Methanobacteriales</taxon>
        <taxon>Methanobacteriaceae</taxon>
        <taxon>Methanobacterium</taxon>
    </lineage>
</organism>
<name>F0TBD9_METLA</name>
<reference evidence="2 3" key="2">
    <citation type="journal article" date="2014" name="Int. J. Syst. Evol. Microbiol.">
        <title>Methanobacterium paludis sp. nov. and a novel strain of Methanobacterium lacus isolated from northern peatlands.</title>
        <authorList>
            <person name="Cadillo-Quiroz H."/>
            <person name="Brauer S.L."/>
            <person name="Goodson N."/>
            <person name="Yavitt J.B."/>
            <person name="Zinder S.H."/>
        </authorList>
    </citation>
    <scope>NUCLEOTIDE SEQUENCE [LARGE SCALE GENOMIC DNA]</scope>
    <source>
        <strain evidence="2 3">AL-21</strain>
    </source>
</reference>
<reference evidence="3" key="1">
    <citation type="submission" date="2011-02" db="EMBL/GenBank/DDBJ databases">
        <title>Complete sequence of Methanobacterium sp. AL-21.</title>
        <authorList>
            <consortium name="US DOE Joint Genome Institute"/>
            <person name="Lucas S."/>
            <person name="Copeland A."/>
            <person name="Lapidus A."/>
            <person name="Cheng J.-F."/>
            <person name="Goodwin L."/>
            <person name="Pitluck S."/>
            <person name="Chertkov O."/>
            <person name="Detter J.C."/>
            <person name="Han C."/>
            <person name="Tapia R."/>
            <person name="Land M."/>
            <person name="Hauser L."/>
            <person name="Kyrpides N."/>
            <person name="Ivanova N."/>
            <person name="Mikhailova N."/>
            <person name="Pagani I."/>
            <person name="Cadillo-Quiroz H."/>
            <person name="Imachi H."/>
            <person name="Zinder S."/>
            <person name="Liu W."/>
            <person name="Woyke T."/>
        </authorList>
    </citation>
    <scope>NUCLEOTIDE SEQUENCE [LARGE SCALE GENOMIC DNA]</scope>
    <source>
        <strain evidence="3">AL-21</strain>
    </source>
</reference>
<keyword evidence="1" id="KW-0472">Membrane</keyword>
<keyword evidence="3" id="KW-1185">Reference proteome</keyword>
<dbReference type="Proteomes" id="UP000007490">
    <property type="component" value="Chromosome"/>
</dbReference>
<dbReference type="KEGG" id="mel:Metbo_1988"/>
<dbReference type="eggNOG" id="arCOG11304">
    <property type="taxonomic scope" value="Archaea"/>
</dbReference>
<protein>
    <submittedName>
        <fullName evidence="2">Uncharacterized protein</fullName>
    </submittedName>
</protein>
<evidence type="ECO:0000313" key="2">
    <source>
        <dbReference type="EMBL" id="ADZ10208.1"/>
    </source>
</evidence>
<dbReference type="HOGENOM" id="CLU_157717_0_0_2"/>
<evidence type="ECO:0000256" key="1">
    <source>
        <dbReference type="SAM" id="Phobius"/>
    </source>
</evidence>